<dbReference type="Pfam" id="PF17405">
    <property type="entry name" value="Nrap_D4"/>
    <property type="match status" value="1"/>
</dbReference>
<dbReference type="GO" id="GO:0003723">
    <property type="term" value="F:RNA binding"/>
    <property type="evidence" value="ECO:0007669"/>
    <property type="project" value="UniProtKB-KW"/>
</dbReference>
<dbReference type="GO" id="GO:0034456">
    <property type="term" value="C:UTP-C complex"/>
    <property type="evidence" value="ECO:0007669"/>
    <property type="project" value="TreeGrafter"/>
</dbReference>
<reference evidence="13" key="1">
    <citation type="submission" date="2021-01" db="EMBL/GenBank/DDBJ databases">
        <authorList>
            <consortium name="Aspergillus chevalieri M1 genome sequencing consortium"/>
            <person name="Kazuki M."/>
            <person name="Futagami T."/>
        </authorList>
    </citation>
    <scope>NUCLEOTIDE SEQUENCE</scope>
    <source>
        <strain evidence="13">M1</strain>
    </source>
</reference>
<dbReference type="RefSeq" id="XP_043140224.1">
    <property type="nucleotide sequence ID" value="XM_043282890.1"/>
</dbReference>
<feature type="compositionally biased region" description="Basic residues" evidence="6">
    <location>
        <begin position="1"/>
        <end position="11"/>
    </location>
</feature>
<dbReference type="InterPro" id="IPR035371">
    <property type="entry name" value="Nrap_D6"/>
</dbReference>
<dbReference type="GO" id="GO:0032545">
    <property type="term" value="C:CURI complex"/>
    <property type="evidence" value="ECO:0007669"/>
    <property type="project" value="TreeGrafter"/>
</dbReference>
<evidence type="ECO:0000259" key="10">
    <source>
        <dbReference type="Pfam" id="PF17405"/>
    </source>
</evidence>
<dbReference type="InterPro" id="IPR035368">
    <property type="entry name" value="Nrap_D3"/>
</dbReference>
<dbReference type="AlphaFoldDB" id="A0A7R7VVS7"/>
<dbReference type="EMBL" id="AP024422">
    <property type="protein sequence ID" value="BCR91702.1"/>
    <property type="molecule type" value="Genomic_DNA"/>
</dbReference>
<evidence type="ECO:0000256" key="6">
    <source>
        <dbReference type="SAM" id="MobiDB-lite"/>
    </source>
</evidence>
<keyword evidence="5" id="KW-0690">Ribosome biogenesis</keyword>
<evidence type="ECO:0000313" key="13">
    <source>
        <dbReference type="EMBL" id="BCR91702.1"/>
    </source>
</evidence>
<dbReference type="FunFam" id="1.10.1410.10:FF:000014">
    <property type="entry name" value="U3 small nucleolar RNA-associated protein 22"/>
    <property type="match status" value="1"/>
</dbReference>
<evidence type="ECO:0000256" key="2">
    <source>
        <dbReference type="ARBA" id="ARBA00006674"/>
    </source>
</evidence>
<evidence type="ECO:0000259" key="12">
    <source>
        <dbReference type="Pfam" id="PF17407"/>
    </source>
</evidence>
<dbReference type="InterPro" id="IPR035082">
    <property type="entry name" value="Nrap_D1"/>
</dbReference>
<evidence type="ECO:0000259" key="9">
    <source>
        <dbReference type="Pfam" id="PF17404"/>
    </source>
</evidence>
<evidence type="ECO:0000259" key="8">
    <source>
        <dbReference type="Pfam" id="PF17403"/>
    </source>
</evidence>
<dbReference type="GO" id="GO:0032040">
    <property type="term" value="C:small-subunit processome"/>
    <property type="evidence" value="ECO:0007669"/>
    <property type="project" value="TreeGrafter"/>
</dbReference>
<dbReference type="PANTHER" id="PTHR17972:SF0">
    <property type="entry name" value="NUCLEOLAR PROTEIN 6"/>
    <property type="match status" value="1"/>
</dbReference>
<accession>A0A7R7VVS7</accession>
<dbReference type="Pfam" id="PF17407">
    <property type="entry name" value="Nrap_D6"/>
    <property type="match status" value="1"/>
</dbReference>
<feature type="compositionally biased region" description="Polar residues" evidence="6">
    <location>
        <begin position="14"/>
        <end position="42"/>
    </location>
</feature>
<comment type="subcellular location">
    <subcellularLocation>
        <location evidence="1 5">Nucleus</location>
        <location evidence="1 5">Nucleolus</location>
    </subcellularLocation>
</comment>
<dbReference type="GO" id="GO:0006409">
    <property type="term" value="P:tRNA export from nucleus"/>
    <property type="evidence" value="ECO:0007669"/>
    <property type="project" value="TreeGrafter"/>
</dbReference>
<dbReference type="GeneID" id="66986060"/>
<dbReference type="GO" id="GO:0006364">
    <property type="term" value="P:rRNA processing"/>
    <property type="evidence" value="ECO:0007669"/>
    <property type="project" value="UniProtKB-KW"/>
</dbReference>
<evidence type="ECO:0000259" key="7">
    <source>
        <dbReference type="Pfam" id="PF03813"/>
    </source>
</evidence>
<dbReference type="Pfam" id="PF03813">
    <property type="entry name" value="Nrap"/>
    <property type="match status" value="1"/>
</dbReference>
<keyword evidence="4 5" id="KW-0539">Nucleus</keyword>
<dbReference type="Pfam" id="PF17404">
    <property type="entry name" value="Nrap_D3"/>
    <property type="match status" value="1"/>
</dbReference>
<name>A0A7R7VVS7_ASPCH</name>
<feature type="domain" description="Nrap protein" evidence="10">
    <location>
        <begin position="621"/>
        <end position="803"/>
    </location>
</feature>
<feature type="domain" description="Nrap protein" evidence="8">
    <location>
        <begin position="309"/>
        <end position="448"/>
    </location>
</feature>
<protein>
    <recommendedName>
        <fullName evidence="5">U3 small nucleolar RNA-associated protein 22</fullName>
    </recommendedName>
</protein>
<dbReference type="Gene3D" id="1.10.1410.10">
    <property type="match status" value="1"/>
</dbReference>
<gene>
    <name evidence="13" type="ORF">ACHE_70545A</name>
</gene>
<keyword evidence="5" id="KW-0698">rRNA processing</keyword>
<feature type="region of interest" description="Disordered" evidence="6">
    <location>
        <begin position="1"/>
        <end position="44"/>
    </location>
</feature>
<evidence type="ECO:0000313" key="14">
    <source>
        <dbReference type="Proteomes" id="UP000637239"/>
    </source>
</evidence>
<dbReference type="InterPro" id="IPR035369">
    <property type="entry name" value="Nrap_D4"/>
</dbReference>
<dbReference type="PANTHER" id="PTHR17972">
    <property type="entry name" value="NUCLEOLAR RNA-ASSOCIATED PROTEIN"/>
    <property type="match status" value="1"/>
</dbReference>
<keyword evidence="14" id="KW-1185">Reference proteome</keyword>
<reference evidence="13" key="2">
    <citation type="submission" date="2021-02" db="EMBL/GenBank/DDBJ databases">
        <title>Aspergillus chevalieri M1 genome sequence.</title>
        <authorList>
            <person name="Kadooka C."/>
            <person name="Mori K."/>
            <person name="Futagami T."/>
        </authorList>
    </citation>
    <scope>NUCLEOTIDE SEQUENCE</scope>
    <source>
        <strain evidence="13">M1</strain>
    </source>
</reference>
<dbReference type="Proteomes" id="UP000637239">
    <property type="component" value="Chromosome 7"/>
</dbReference>
<dbReference type="Pfam" id="PF17406">
    <property type="entry name" value="Nrap_D5"/>
    <property type="match status" value="1"/>
</dbReference>
<feature type="domain" description="Nrap protein" evidence="11">
    <location>
        <begin position="805"/>
        <end position="962"/>
    </location>
</feature>
<proteinExistence type="inferred from homology"/>
<keyword evidence="5" id="KW-0687">Ribonucleoprotein</keyword>
<feature type="domain" description="Nrap protein" evidence="7">
    <location>
        <begin position="166"/>
        <end position="304"/>
    </location>
</feature>
<evidence type="ECO:0000259" key="11">
    <source>
        <dbReference type="Pfam" id="PF17406"/>
    </source>
</evidence>
<feature type="domain" description="Nrap protein" evidence="12">
    <location>
        <begin position="964"/>
        <end position="1089"/>
    </location>
</feature>
<dbReference type="Gene3D" id="3.30.70.3030">
    <property type="match status" value="1"/>
</dbReference>
<evidence type="ECO:0000256" key="5">
    <source>
        <dbReference type="RuleBase" id="RU364032"/>
    </source>
</evidence>
<dbReference type="Pfam" id="PF17403">
    <property type="entry name" value="Nrap_D2"/>
    <property type="match status" value="1"/>
</dbReference>
<keyword evidence="3 5" id="KW-0694">RNA-binding</keyword>
<dbReference type="InterPro" id="IPR005554">
    <property type="entry name" value="NOL6/Upt22"/>
</dbReference>
<evidence type="ECO:0000256" key="4">
    <source>
        <dbReference type="ARBA" id="ARBA00023242"/>
    </source>
</evidence>
<evidence type="ECO:0000256" key="1">
    <source>
        <dbReference type="ARBA" id="ARBA00004604"/>
    </source>
</evidence>
<evidence type="ECO:0000256" key="3">
    <source>
        <dbReference type="ARBA" id="ARBA00022884"/>
    </source>
</evidence>
<comment type="similarity">
    <text evidence="2 5">Belongs to the NRAP family.</text>
</comment>
<feature type="domain" description="Nrap protein" evidence="9">
    <location>
        <begin position="475"/>
        <end position="597"/>
    </location>
</feature>
<sequence>MSDHSAKRRKISPSPENGQNGHDQVASKNANKNASSITTSTTKRGKNVTAELALASGFYKSSFFKLQMDELLTELRPNYDKQVSKIQGTLHKLKEIIERVPDREPKPALVAEKELRGEHGIAVPYPSPRPGKDTKYSVSYAKPTNVNVVGSFALRTGIRSQAAYTVDLAVTMPSSLFQEKDHVNHRYFHKRAYYIACLAAGIREANDLNVDVKFGFQDGDNLRPLVIVQPGENSDMPTRSQIRIITAVDDKLFPIARTLPSKNNIRQGSSAEKPDHEQSTPFYNAALRSEATVALYHKYIYSASRRCEAFRDACVLGRTWLRQRGFESSFQSGGFGGFEWTALMSLLFEGGGPNGKPILLPSYSSYQLFKATIQFLAGRNLSEPLLFFASDVPLPPGGPVLYDGKRGLNLLYKTMPWSYELLRHEAMTTLRMLNESRDDNFEKVFILKVNEPMLRYDRLVSLPYSDNGDILQTIRHQAAVHEVVSKALGNRANLVSLSSRSIEPWAVCGKPSLKKDGGNINIGLLLDSENASRVVDHGPSAEEKEEAASFRAFWGEKAELRRFKDGSILESLVWSDQPSSPSIVRQILGYILRRHFDITEQDIGYVGDEYDEKLRVGGDGIVSYNSPSFQLIADAFNSLERSIQSMDDVPLTIRQLAPASPIARYTALRAQNSDKPADIVLKFESSARWPDDLVAIQMTKIAFLLKIGDSLESSGAASSCRVGLENESSKILNNAFLDITHETGVPFRLRIHHDREQTLLERQLKDKSISPRTKEEVAYALSVYKRHFIQSPRFTQAIRTLCTRFPLLSPTIRLVKYWFNSHLFAGHVNEELIELLTVRTFTQPYPWESPSSVMAGFLRTLHFLSRWDWQQEPLIVDLGGELNHDVIETIRTRFSAWRSIDPAMNAVVMFAASDVDTDGVTWTQYEAPPKVVAARMLTLAKAAMKLLREQGHGLDISSLFQTSLAPYDFILNLRSKLFSDRSSSMKFKNLTEYGSQGRRDKLAIVKSFVGDIQACYSESLLLFHGEDNCRIIAGLWNPQTAKPRSFNLKTAYSTSPVCTKQGHSDQVSINHPAILNEIARLGTSLIDGIEIQEA</sequence>
<dbReference type="KEGG" id="ache:ACHE_70545A"/>
<dbReference type="InterPro" id="IPR035367">
    <property type="entry name" value="Nrap_D2"/>
</dbReference>
<dbReference type="InterPro" id="IPR035370">
    <property type="entry name" value="Nrap_D5"/>
</dbReference>
<organism evidence="13 14">
    <name type="scientific">Aspergillus chevalieri</name>
    <name type="common">Eurotium chevalieri</name>
    <dbReference type="NCBI Taxonomy" id="182096"/>
    <lineage>
        <taxon>Eukaryota</taxon>
        <taxon>Fungi</taxon>
        <taxon>Dikarya</taxon>
        <taxon>Ascomycota</taxon>
        <taxon>Pezizomycotina</taxon>
        <taxon>Eurotiomycetes</taxon>
        <taxon>Eurotiomycetidae</taxon>
        <taxon>Eurotiales</taxon>
        <taxon>Aspergillaceae</taxon>
        <taxon>Aspergillus</taxon>
        <taxon>Aspergillus subgen. Aspergillus</taxon>
    </lineage>
</organism>